<evidence type="ECO:0000256" key="1">
    <source>
        <dbReference type="SAM" id="MobiDB-lite"/>
    </source>
</evidence>
<dbReference type="Proteomes" id="UP000026960">
    <property type="component" value="Chromosome 5"/>
</dbReference>
<dbReference type="EnsemblPlants" id="OBART05G20900.1">
    <property type="protein sequence ID" value="OBART05G20900.1"/>
    <property type="gene ID" value="OBART05G20900"/>
</dbReference>
<reference evidence="2" key="1">
    <citation type="journal article" date="2009" name="Rice">
        <title>De Novo Next Generation Sequencing of Plant Genomes.</title>
        <authorList>
            <person name="Rounsley S."/>
            <person name="Marri P.R."/>
            <person name="Yu Y."/>
            <person name="He R."/>
            <person name="Sisneros N."/>
            <person name="Goicoechea J.L."/>
            <person name="Lee S.J."/>
            <person name="Angelova A."/>
            <person name="Kudrna D."/>
            <person name="Luo M."/>
            <person name="Affourtit J."/>
            <person name="Desany B."/>
            <person name="Knight J."/>
            <person name="Niazi F."/>
            <person name="Egholm M."/>
            <person name="Wing R.A."/>
        </authorList>
    </citation>
    <scope>NUCLEOTIDE SEQUENCE [LARGE SCALE GENOMIC DNA]</scope>
    <source>
        <strain evidence="2">cv. IRGC 105608</strain>
    </source>
</reference>
<dbReference type="PaxDb" id="65489-OBART05G20900.1"/>
<evidence type="ECO:0000313" key="2">
    <source>
        <dbReference type="EnsemblPlants" id="OBART05G20900.1"/>
    </source>
</evidence>
<feature type="region of interest" description="Disordered" evidence="1">
    <location>
        <begin position="1"/>
        <end position="70"/>
    </location>
</feature>
<name>A0A0D3G965_9ORYZ</name>
<sequence>MPERFDPAGRRRRGILPPPVGAGASTGLRRRPPDVHIAGTGASAERSEPALSPPDRQIEVRPPASDVSSVCRHRRIDGTVGARAVAS</sequence>
<protein>
    <submittedName>
        <fullName evidence="2">Uncharacterized protein</fullName>
    </submittedName>
</protein>
<keyword evidence="3" id="KW-1185">Reference proteome</keyword>
<evidence type="ECO:0000313" key="3">
    <source>
        <dbReference type="Proteomes" id="UP000026960"/>
    </source>
</evidence>
<dbReference type="Gramene" id="OBART05G20900.1">
    <property type="protein sequence ID" value="OBART05G20900.1"/>
    <property type="gene ID" value="OBART05G20900"/>
</dbReference>
<dbReference type="HOGENOM" id="CLU_2486948_0_0_1"/>
<accession>A0A0D3G965</accession>
<dbReference type="AlphaFoldDB" id="A0A0D3G965"/>
<organism evidence="2">
    <name type="scientific">Oryza barthii</name>
    <dbReference type="NCBI Taxonomy" id="65489"/>
    <lineage>
        <taxon>Eukaryota</taxon>
        <taxon>Viridiplantae</taxon>
        <taxon>Streptophyta</taxon>
        <taxon>Embryophyta</taxon>
        <taxon>Tracheophyta</taxon>
        <taxon>Spermatophyta</taxon>
        <taxon>Magnoliopsida</taxon>
        <taxon>Liliopsida</taxon>
        <taxon>Poales</taxon>
        <taxon>Poaceae</taxon>
        <taxon>BOP clade</taxon>
        <taxon>Oryzoideae</taxon>
        <taxon>Oryzeae</taxon>
        <taxon>Oryzinae</taxon>
        <taxon>Oryza</taxon>
    </lineage>
</organism>
<reference evidence="2" key="2">
    <citation type="submission" date="2015-03" db="UniProtKB">
        <authorList>
            <consortium name="EnsemblPlants"/>
        </authorList>
    </citation>
    <scope>IDENTIFICATION</scope>
</reference>
<proteinExistence type="predicted"/>